<feature type="transmembrane region" description="Helical" evidence="1">
    <location>
        <begin position="74"/>
        <end position="94"/>
    </location>
</feature>
<evidence type="ECO:0000313" key="2">
    <source>
        <dbReference type="EMBL" id="SVE13774.1"/>
    </source>
</evidence>
<feature type="non-terminal residue" evidence="2">
    <location>
        <position position="103"/>
    </location>
</feature>
<protein>
    <recommendedName>
        <fullName evidence="3">Major facilitator superfamily (MFS) profile domain-containing protein</fullName>
    </recommendedName>
</protein>
<name>A0A383B1L8_9ZZZZ</name>
<gene>
    <name evidence="2" type="ORF">METZ01_LOCUS466628</name>
</gene>
<dbReference type="EMBL" id="UINC01196665">
    <property type="protein sequence ID" value="SVE13774.1"/>
    <property type="molecule type" value="Genomic_DNA"/>
</dbReference>
<reference evidence="2" key="1">
    <citation type="submission" date="2018-05" db="EMBL/GenBank/DDBJ databases">
        <authorList>
            <person name="Lanie J.A."/>
            <person name="Ng W.-L."/>
            <person name="Kazmierczak K.M."/>
            <person name="Andrzejewski T.M."/>
            <person name="Davidsen T.M."/>
            <person name="Wayne K.J."/>
            <person name="Tettelin H."/>
            <person name="Glass J.I."/>
            <person name="Rusch D."/>
            <person name="Podicherti R."/>
            <person name="Tsui H.-C.T."/>
            <person name="Winkler M.E."/>
        </authorList>
    </citation>
    <scope>NUCLEOTIDE SEQUENCE</scope>
</reference>
<sequence length="103" mass="10892">MNDNSESKLGVTSFRISILGVLVPVVVAFLSNIFVEGDIKPYYILCFLLFAGFEFIALISGVIGRSSPAGKAGLGISSVFIALGILAVWTILFAPSEPPKDSP</sequence>
<evidence type="ECO:0000256" key="1">
    <source>
        <dbReference type="SAM" id="Phobius"/>
    </source>
</evidence>
<evidence type="ECO:0008006" key="3">
    <source>
        <dbReference type="Google" id="ProtNLM"/>
    </source>
</evidence>
<feature type="transmembrane region" description="Helical" evidence="1">
    <location>
        <begin position="41"/>
        <end position="62"/>
    </location>
</feature>
<keyword evidence="1" id="KW-0812">Transmembrane</keyword>
<organism evidence="2">
    <name type="scientific">marine metagenome</name>
    <dbReference type="NCBI Taxonomy" id="408172"/>
    <lineage>
        <taxon>unclassified sequences</taxon>
        <taxon>metagenomes</taxon>
        <taxon>ecological metagenomes</taxon>
    </lineage>
</organism>
<keyword evidence="1" id="KW-0472">Membrane</keyword>
<feature type="transmembrane region" description="Helical" evidence="1">
    <location>
        <begin position="12"/>
        <end position="35"/>
    </location>
</feature>
<accession>A0A383B1L8</accession>
<dbReference type="AlphaFoldDB" id="A0A383B1L8"/>
<proteinExistence type="predicted"/>
<keyword evidence="1" id="KW-1133">Transmembrane helix</keyword>